<dbReference type="AlphaFoldDB" id="A0A5B0KR51"/>
<reference evidence="2 3" key="1">
    <citation type="submission" date="2019-07" db="EMBL/GenBank/DDBJ databases">
        <title>Genome sequencing of the stress-tolerant strain Azospirillum brasilense Az19.</title>
        <authorList>
            <person name="Maroniche G.A."/>
            <person name="Garcia J.E."/>
            <person name="Pagnussat L."/>
            <person name="Amenta M."/>
            <person name="Creus C.M."/>
        </authorList>
    </citation>
    <scope>NUCLEOTIDE SEQUENCE [LARGE SCALE GENOMIC DNA]</scope>
    <source>
        <strain evidence="2 3">Az19</strain>
    </source>
</reference>
<organism evidence="2 3">
    <name type="scientific">Azospirillum argentinense</name>
    <dbReference type="NCBI Taxonomy" id="2970906"/>
    <lineage>
        <taxon>Bacteria</taxon>
        <taxon>Pseudomonadati</taxon>
        <taxon>Pseudomonadota</taxon>
        <taxon>Alphaproteobacteria</taxon>
        <taxon>Rhodospirillales</taxon>
        <taxon>Azospirillaceae</taxon>
        <taxon>Azospirillum</taxon>
    </lineage>
</organism>
<sequence length="110" mass="12162">MVFNHKGHPDSGPGKARQSGRERAMLTIDDCIALSDLTEAEIDAIAEHEHLPEILAVELGCCLAHDAEGIRRIARIIREDIDRARSHGQTVHARQLTVVLDSFVQQHPAL</sequence>
<feature type="region of interest" description="Disordered" evidence="1">
    <location>
        <begin position="1"/>
        <end position="21"/>
    </location>
</feature>
<dbReference type="EMBL" id="VEWN01000008">
    <property type="protein sequence ID" value="KAA1054719.1"/>
    <property type="molecule type" value="Genomic_DNA"/>
</dbReference>
<comment type="caution">
    <text evidence="2">The sequence shown here is derived from an EMBL/GenBank/DDBJ whole genome shotgun (WGS) entry which is preliminary data.</text>
</comment>
<protein>
    <submittedName>
        <fullName evidence="2">Uncharacterized protein</fullName>
    </submittedName>
</protein>
<name>A0A5B0KR51_9PROT</name>
<dbReference type="Proteomes" id="UP000325333">
    <property type="component" value="Unassembled WGS sequence"/>
</dbReference>
<proteinExistence type="predicted"/>
<evidence type="ECO:0000313" key="2">
    <source>
        <dbReference type="EMBL" id="KAA1054719.1"/>
    </source>
</evidence>
<gene>
    <name evidence="2" type="ORF">FH063_005995</name>
</gene>
<evidence type="ECO:0000313" key="3">
    <source>
        <dbReference type="Proteomes" id="UP000325333"/>
    </source>
</evidence>
<evidence type="ECO:0000256" key="1">
    <source>
        <dbReference type="SAM" id="MobiDB-lite"/>
    </source>
</evidence>
<accession>A0A5B0KR51</accession>